<dbReference type="InterPro" id="IPR014752">
    <property type="entry name" value="Arrestin-like_C"/>
</dbReference>
<evidence type="ECO:0000313" key="1">
    <source>
        <dbReference type="EMBL" id="QBZ58776.1"/>
    </source>
</evidence>
<dbReference type="PANTHER" id="PTHR31904">
    <property type="entry name" value="BYPASS OF STOP CODON PROTEIN 5-RELATED"/>
    <property type="match status" value="1"/>
</dbReference>
<dbReference type="VEuPathDB" id="FungiDB:M_BR32_EuGene_00077691"/>
<sequence>MRSSFGDGNTSVFAGPTKKMAFAKSHIEIHLHNHFRSMVYNTGSPIQGELVIKTQRDTPFDSVQILLLGLTRTKFEDVGSPHVTTNTLLRLEMPVPESTYPTPRILEAGRTYKIPFNFVVPSHLTLNACEHRVEANHVREYHLALPPTMGFWERDDLSPDMAQVEYLIKARVLRHADVDDNIRALVAREQIKILPTFLEQPPLNAEHLANFYRLSKSKTLRKNLLSHKIGSITASAKQPNAIFLYPDALGTTETVVNVKLVFEPATADAIPPQVTGVSGKILAHTFYSSGAMTNLPDRIPELSRRFLTNRQLSYTATVPLFSDRTQFKTSWTAQLRNTERRDSGYSSSDLQDSKAQERFASPIYHSSEVPVPIRLPSAGSARGGGKTFIPSFASCITSRTYSLQISLTVGGSNSGSTTLALSLPLQIAAIAGVESPRPEVLPDFETAMEDAEVESMLRPRAMTLPDLRYSGNSELPGYA</sequence>
<accession>A0A4P7NC26</accession>
<proteinExistence type="predicted"/>
<dbReference type="AlphaFoldDB" id="A0A4P7NC26"/>
<dbReference type="InterPro" id="IPR039634">
    <property type="entry name" value="Bul1-like"/>
</dbReference>
<name>A0A4P7NC26_PYROR</name>
<protein>
    <submittedName>
        <fullName evidence="1">Uncharacterized protein</fullName>
    </submittedName>
</protein>
<reference evidence="1 2" key="1">
    <citation type="journal article" date="2019" name="Mol. Biol. Evol.">
        <title>Blast fungal genomes show frequent chromosomal changes, gene gains and losses, and effector gene turnover.</title>
        <authorList>
            <person name="Gomez Luciano L.B."/>
            <person name="Jason Tsai I."/>
            <person name="Chuma I."/>
            <person name="Tosa Y."/>
            <person name="Chen Y.H."/>
            <person name="Li J.Y."/>
            <person name="Li M.Y."/>
            <person name="Jade Lu M.Y."/>
            <person name="Nakayashiki H."/>
            <person name="Li W.H."/>
        </authorList>
    </citation>
    <scope>NUCLEOTIDE SEQUENCE [LARGE SCALE GENOMIC DNA]</scope>
    <source>
        <strain evidence="1">MZ5-1-6</strain>
    </source>
</reference>
<gene>
    <name evidence="1" type="ORF">PoMZ_03734</name>
</gene>
<dbReference type="Proteomes" id="UP000294847">
    <property type="component" value="Chromosome 3"/>
</dbReference>
<dbReference type="OMA" id="FHSCLMS"/>
<dbReference type="Gene3D" id="2.60.40.640">
    <property type="match status" value="1"/>
</dbReference>
<organism evidence="1 2">
    <name type="scientific">Pyricularia oryzae</name>
    <name type="common">Rice blast fungus</name>
    <name type="synonym">Magnaporthe oryzae</name>
    <dbReference type="NCBI Taxonomy" id="318829"/>
    <lineage>
        <taxon>Eukaryota</taxon>
        <taxon>Fungi</taxon>
        <taxon>Dikarya</taxon>
        <taxon>Ascomycota</taxon>
        <taxon>Pezizomycotina</taxon>
        <taxon>Sordariomycetes</taxon>
        <taxon>Sordariomycetidae</taxon>
        <taxon>Magnaporthales</taxon>
        <taxon>Pyriculariaceae</taxon>
        <taxon>Pyricularia</taxon>
    </lineage>
</organism>
<dbReference type="EMBL" id="CP034206">
    <property type="protein sequence ID" value="QBZ58776.1"/>
    <property type="molecule type" value="Genomic_DNA"/>
</dbReference>
<dbReference type="PANTHER" id="PTHR31904:SF1">
    <property type="entry name" value="BYPASS OF STOP CODON PROTEIN 5-RELATED"/>
    <property type="match status" value="1"/>
</dbReference>
<evidence type="ECO:0000313" key="2">
    <source>
        <dbReference type="Proteomes" id="UP000294847"/>
    </source>
</evidence>